<name>A0A0E9SCQ9_ANGAN</name>
<reference evidence="1" key="1">
    <citation type="submission" date="2014-11" db="EMBL/GenBank/DDBJ databases">
        <authorList>
            <person name="Amaro Gonzalez C."/>
        </authorList>
    </citation>
    <scope>NUCLEOTIDE SEQUENCE</scope>
</reference>
<accession>A0A0E9SCQ9</accession>
<organism evidence="1">
    <name type="scientific">Anguilla anguilla</name>
    <name type="common">European freshwater eel</name>
    <name type="synonym">Muraena anguilla</name>
    <dbReference type="NCBI Taxonomy" id="7936"/>
    <lineage>
        <taxon>Eukaryota</taxon>
        <taxon>Metazoa</taxon>
        <taxon>Chordata</taxon>
        <taxon>Craniata</taxon>
        <taxon>Vertebrata</taxon>
        <taxon>Euteleostomi</taxon>
        <taxon>Actinopterygii</taxon>
        <taxon>Neopterygii</taxon>
        <taxon>Teleostei</taxon>
        <taxon>Anguilliformes</taxon>
        <taxon>Anguillidae</taxon>
        <taxon>Anguilla</taxon>
    </lineage>
</organism>
<evidence type="ECO:0000313" key="1">
    <source>
        <dbReference type="EMBL" id="JAH38475.1"/>
    </source>
</evidence>
<dbReference type="EMBL" id="GBXM01070102">
    <property type="protein sequence ID" value="JAH38475.1"/>
    <property type="molecule type" value="Transcribed_RNA"/>
</dbReference>
<proteinExistence type="predicted"/>
<protein>
    <submittedName>
        <fullName evidence="1">Uncharacterized protein</fullName>
    </submittedName>
</protein>
<dbReference type="AlphaFoldDB" id="A0A0E9SCQ9"/>
<sequence length="94" mass="10789">MKSFSFKSTLMVYIFLTEQIFSLLNKYEINASAELFCCAEVHLCFSHRQPITRMTFTGSKLSIIATNCFFLKVTVPEHQKCSFMVFLTTGKVGR</sequence>
<reference evidence="1" key="2">
    <citation type="journal article" date="2015" name="Fish Shellfish Immunol.">
        <title>Early steps in the European eel (Anguilla anguilla)-Vibrio vulnificus interaction in the gills: Role of the RtxA13 toxin.</title>
        <authorList>
            <person name="Callol A."/>
            <person name="Pajuelo D."/>
            <person name="Ebbesson L."/>
            <person name="Teles M."/>
            <person name="MacKenzie S."/>
            <person name="Amaro C."/>
        </authorList>
    </citation>
    <scope>NUCLEOTIDE SEQUENCE</scope>
</reference>